<dbReference type="AlphaFoldDB" id="A0A7X1NEZ9"/>
<comment type="caution">
    <text evidence="2">The sequence shown here is derived from an EMBL/GenBank/DDBJ whole genome shotgun (WGS) entry which is preliminary data.</text>
</comment>
<name>A0A7X1NEZ9_9BURK</name>
<evidence type="ECO:0000313" key="2">
    <source>
        <dbReference type="EMBL" id="MPW20763.1"/>
    </source>
</evidence>
<dbReference type="PANTHER" id="PTHR11014">
    <property type="entry name" value="PEPTIDASE M20 FAMILY MEMBER"/>
    <property type="match status" value="1"/>
</dbReference>
<protein>
    <submittedName>
        <fullName evidence="2">M20/M25/M40 family metallo-hydrolase</fullName>
    </submittedName>
</protein>
<dbReference type="GO" id="GO:0016787">
    <property type="term" value="F:hydrolase activity"/>
    <property type="evidence" value="ECO:0007669"/>
    <property type="project" value="UniProtKB-KW"/>
</dbReference>
<dbReference type="Proteomes" id="UP000484381">
    <property type="component" value="Unassembled WGS sequence"/>
</dbReference>
<dbReference type="PANTHER" id="PTHR11014:SF63">
    <property type="entry name" value="METALLOPEPTIDASE, PUTATIVE (AFU_ORTHOLOGUE AFUA_6G09600)-RELATED"/>
    <property type="match status" value="1"/>
</dbReference>
<evidence type="ECO:0000313" key="3">
    <source>
        <dbReference type="Proteomes" id="UP000484381"/>
    </source>
</evidence>
<dbReference type="InterPro" id="IPR017439">
    <property type="entry name" value="Amidohydrolase"/>
</dbReference>
<dbReference type="InterPro" id="IPR002933">
    <property type="entry name" value="Peptidase_M20"/>
</dbReference>
<dbReference type="Pfam" id="PF01546">
    <property type="entry name" value="Peptidase_M20"/>
    <property type="match status" value="1"/>
</dbReference>
<organism evidence="2 3">
    <name type="scientific">Paraburkholderia franconis</name>
    <dbReference type="NCBI Taxonomy" id="2654983"/>
    <lineage>
        <taxon>Bacteria</taxon>
        <taxon>Pseudomonadati</taxon>
        <taxon>Pseudomonadota</taxon>
        <taxon>Betaproteobacteria</taxon>
        <taxon>Burkholderiales</taxon>
        <taxon>Burkholderiaceae</taxon>
        <taxon>Paraburkholderia</taxon>
    </lineage>
</organism>
<reference evidence="2 3" key="1">
    <citation type="submission" date="2019-10" db="EMBL/GenBank/DDBJ databases">
        <title>Paraburkholderia sp. isolated from nodules of Mimosa pudica from Brazilian Atlantic Forest soils.</title>
        <authorList>
            <person name="Paulitsch F."/>
            <person name="Hungria M."/>
            <person name="Dall'Agnol R."/>
        </authorList>
    </citation>
    <scope>NUCLEOTIDE SEQUENCE [LARGE SCALE GENOMIC DNA]</scope>
    <source>
        <strain evidence="2 3">CNPSo 3157</strain>
    </source>
</reference>
<keyword evidence="3" id="KW-1185">Reference proteome</keyword>
<dbReference type="SUPFAM" id="SSF53187">
    <property type="entry name" value="Zn-dependent exopeptidases"/>
    <property type="match status" value="1"/>
</dbReference>
<accession>A0A7X1NEZ9</accession>
<dbReference type="EMBL" id="WHNP01000033">
    <property type="protein sequence ID" value="MPW20763.1"/>
    <property type="molecule type" value="Genomic_DNA"/>
</dbReference>
<gene>
    <name evidence="2" type="ORF">GCT13_28795</name>
</gene>
<dbReference type="Gene3D" id="3.40.630.10">
    <property type="entry name" value="Zn peptidases"/>
    <property type="match status" value="1"/>
</dbReference>
<sequence>MPSLSRQNPRISIEYTHGYPVLINSERETALAREVAEELVGVSRVVASFPIIAGSEDFAFLLQQSPGCFLRLGNGLNAPTLHSAQYDYAGENLVIGAAFWTRLVERFLGSDAT</sequence>
<keyword evidence="1 2" id="KW-0378">Hydrolase</keyword>
<evidence type="ECO:0000256" key="1">
    <source>
        <dbReference type="ARBA" id="ARBA00022801"/>
    </source>
</evidence>
<proteinExistence type="predicted"/>